<feature type="compositionally biased region" description="Polar residues" evidence="1">
    <location>
        <begin position="98"/>
        <end position="115"/>
    </location>
</feature>
<feature type="compositionally biased region" description="Basic and acidic residues" evidence="1">
    <location>
        <begin position="43"/>
        <end position="57"/>
    </location>
</feature>
<sequence>MSRNTGPRRPLVLPPESREILTSIRDSLNKRTDPGVQPQPQPKPRDSSDITQPRRDSVSSGSSGTPSLTKAAGQANGGNAQNKNKYTSIREALKPYKTQDSGNSSLESSQDGSYAETNKMVLQQLGLTEESEVKHKEISESLHHLQSNGLPGFQPGTKRYVETVSPGSDSASTGSDTHVQSVFNTAIPGQQGGGRNPTTISSGATRVISPPPVSQTGIMVNGHQTPPPVPPRLPMAVTVGSGVAGVQHGQSPVNSEHSFTLTHSSMGTPKNHSTPVNVVNSRPVSGISPAMLNESGSIARHMVSPMGMHSEPIIPRPPILARARPDR</sequence>
<feature type="region of interest" description="Disordered" evidence="1">
    <location>
        <begin position="185"/>
        <end position="211"/>
    </location>
</feature>
<dbReference type="Proteomes" id="UP001164746">
    <property type="component" value="Chromosome 6"/>
</dbReference>
<organism evidence="2 3">
    <name type="scientific">Mya arenaria</name>
    <name type="common">Soft-shell clam</name>
    <dbReference type="NCBI Taxonomy" id="6604"/>
    <lineage>
        <taxon>Eukaryota</taxon>
        <taxon>Metazoa</taxon>
        <taxon>Spiralia</taxon>
        <taxon>Lophotrochozoa</taxon>
        <taxon>Mollusca</taxon>
        <taxon>Bivalvia</taxon>
        <taxon>Autobranchia</taxon>
        <taxon>Heteroconchia</taxon>
        <taxon>Euheterodonta</taxon>
        <taxon>Imparidentia</taxon>
        <taxon>Neoheterodontei</taxon>
        <taxon>Myida</taxon>
        <taxon>Myoidea</taxon>
        <taxon>Myidae</taxon>
        <taxon>Mya</taxon>
    </lineage>
</organism>
<keyword evidence="3" id="KW-1185">Reference proteome</keyword>
<dbReference type="EMBL" id="CP111017">
    <property type="protein sequence ID" value="WAR08163.1"/>
    <property type="molecule type" value="Genomic_DNA"/>
</dbReference>
<accession>A0ABY7EDT9</accession>
<feature type="compositionally biased region" description="Low complexity" evidence="1">
    <location>
        <begin position="58"/>
        <end position="85"/>
    </location>
</feature>
<gene>
    <name evidence="2" type="ORF">MAR_018121</name>
</gene>
<reference evidence="2" key="1">
    <citation type="submission" date="2022-11" db="EMBL/GenBank/DDBJ databases">
        <title>Centuries of genome instability and evolution in soft-shell clam transmissible cancer (bioRxiv).</title>
        <authorList>
            <person name="Hart S.F.M."/>
            <person name="Yonemitsu M.A."/>
            <person name="Giersch R.M."/>
            <person name="Beal B.F."/>
            <person name="Arriagada G."/>
            <person name="Davis B.W."/>
            <person name="Ostrander E.A."/>
            <person name="Goff S.P."/>
            <person name="Metzger M.J."/>
        </authorList>
    </citation>
    <scope>NUCLEOTIDE SEQUENCE</scope>
    <source>
        <strain evidence="2">MELC-2E11</strain>
        <tissue evidence="2">Siphon/mantle</tissue>
    </source>
</reference>
<proteinExistence type="predicted"/>
<evidence type="ECO:0000313" key="2">
    <source>
        <dbReference type="EMBL" id="WAR08163.1"/>
    </source>
</evidence>
<evidence type="ECO:0000313" key="3">
    <source>
        <dbReference type="Proteomes" id="UP001164746"/>
    </source>
</evidence>
<protein>
    <submittedName>
        <fullName evidence="2">Uncharacterized protein</fullName>
    </submittedName>
</protein>
<name>A0ABY7EDT9_MYAAR</name>
<evidence type="ECO:0000256" key="1">
    <source>
        <dbReference type="SAM" id="MobiDB-lite"/>
    </source>
</evidence>
<feature type="region of interest" description="Disordered" evidence="1">
    <location>
        <begin position="1"/>
        <end position="115"/>
    </location>
</feature>